<feature type="active site" description="O-(5'-phospho-DNA)-serine intermediate" evidence="4">
    <location>
        <position position="10"/>
    </location>
</feature>
<feature type="domain" description="Resolvase/invertase-type recombinase catalytic" evidence="6">
    <location>
        <begin position="2"/>
        <end position="152"/>
    </location>
</feature>
<name>A0ABU1XYT2_9GAMM</name>
<dbReference type="PANTHER" id="PTHR30461">
    <property type="entry name" value="DNA-INVERTASE FROM LAMBDOID PROPHAGE"/>
    <property type="match status" value="1"/>
</dbReference>
<evidence type="ECO:0000259" key="6">
    <source>
        <dbReference type="PROSITE" id="PS51736"/>
    </source>
</evidence>
<evidence type="ECO:0000313" key="8">
    <source>
        <dbReference type="Proteomes" id="UP001256588"/>
    </source>
</evidence>
<dbReference type="Gene3D" id="3.40.50.1390">
    <property type="entry name" value="Resolvase, N-terminal catalytic domain"/>
    <property type="match status" value="1"/>
</dbReference>
<evidence type="ECO:0000256" key="2">
    <source>
        <dbReference type="ARBA" id="ARBA00023125"/>
    </source>
</evidence>
<accession>A0ABU1XYT2</accession>
<evidence type="ECO:0000256" key="3">
    <source>
        <dbReference type="ARBA" id="ARBA00023172"/>
    </source>
</evidence>
<sequence length="248" mass="26950">MRALGYIRVSTAEQAATGHSLQQQRERIAAWCVAKDMTLVDLVIDEGVSAGKPLAKRKGGAVLLERMRSNEADVVVSVSLDRLFRDTQDGLNTLIGLDGQPGMRMQSVTEMLDSTTAMGRFILTVWLGRAQLEREQTCERNLAVSRGLRAAGKPNGNTPFGCVVQDGRLYRCPRHWPMRERIAAMAGQGDSLQSIVDALHANHIAAPMGGPKWTRKAVSRVVSSHDGLKHLPPLPDVPEPPVSEAADA</sequence>
<dbReference type="InterPro" id="IPR006119">
    <property type="entry name" value="Resolv_N"/>
</dbReference>
<dbReference type="CDD" id="cd00338">
    <property type="entry name" value="Ser_Recombinase"/>
    <property type="match status" value="1"/>
</dbReference>
<keyword evidence="3" id="KW-0233">DNA recombination</keyword>
<dbReference type="InterPro" id="IPR006118">
    <property type="entry name" value="Recombinase_CS"/>
</dbReference>
<evidence type="ECO:0000313" key="7">
    <source>
        <dbReference type="EMBL" id="MDR7193370.1"/>
    </source>
</evidence>
<dbReference type="PANTHER" id="PTHR30461:SF2">
    <property type="entry name" value="SERINE RECOMBINASE PINE-RELATED"/>
    <property type="match status" value="1"/>
</dbReference>
<feature type="compositionally biased region" description="Pro residues" evidence="5">
    <location>
        <begin position="232"/>
        <end position="241"/>
    </location>
</feature>
<dbReference type="RefSeq" id="WP_310235500.1">
    <property type="nucleotide sequence ID" value="NZ_JAVDWO010000007.1"/>
</dbReference>
<gene>
    <name evidence="7" type="ORF">J2W68_002104</name>
</gene>
<reference evidence="7 8" key="1">
    <citation type="submission" date="2023-07" db="EMBL/GenBank/DDBJ databases">
        <title>Sorghum-associated microbial communities from plants grown in Nebraska, USA.</title>
        <authorList>
            <person name="Schachtman D."/>
        </authorList>
    </citation>
    <scope>NUCLEOTIDE SEQUENCE [LARGE SCALE GENOMIC DNA]</scope>
    <source>
        <strain evidence="7 8">4099</strain>
    </source>
</reference>
<evidence type="ECO:0000256" key="4">
    <source>
        <dbReference type="PROSITE-ProRule" id="PRU10137"/>
    </source>
</evidence>
<dbReference type="Proteomes" id="UP001256588">
    <property type="component" value="Unassembled WGS sequence"/>
</dbReference>
<dbReference type="PROSITE" id="PS00397">
    <property type="entry name" value="RECOMBINASES_1"/>
    <property type="match status" value="1"/>
</dbReference>
<evidence type="ECO:0000256" key="5">
    <source>
        <dbReference type="SAM" id="MobiDB-lite"/>
    </source>
</evidence>
<dbReference type="InterPro" id="IPR036162">
    <property type="entry name" value="Resolvase-like_N_sf"/>
</dbReference>
<keyword evidence="1" id="KW-0229">DNA integration</keyword>
<proteinExistence type="predicted"/>
<comment type="caution">
    <text evidence="7">The sequence shown here is derived from an EMBL/GenBank/DDBJ whole genome shotgun (WGS) entry which is preliminary data.</text>
</comment>
<dbReference type="Pfam" id="PF00239">
    <property type="entry name" value="Resolvase"/>
    <property type="match status" value="1"/>
</dbReference>
<protein>
    <submittedName>
        <fullName evidence="7">DNA invertase Pin-like site-specific DNA recombinase</fullName>
    </submittedName>
</protein>
<keyword evidence="8" id="KW-1185">Reference proteome</keyword>
<dbReference type="SUPFAM" id="SSF53041">
    <property type="entry name" value="Resolvase-like"/>
    <property type="match status" value="1"/>
</dbReference>
<dbReference type="PROSITE" id="PS51736">
    <property type="entry name" value="RECOMBINASES_3"/>
    <property type="match status" value="1"/>
</dbReference>
<dbReference type="EMBL" id="JAVDWO010000007">
    <property type="protein sequence ID" value="MDR7193370.1"/>
    <property type="molecule type" value="Genomic_DNA"/>
</dbReference>
<dbReference type="SMART" id="SM00857">
    <property type="entry name" value="Resolvase"/>
    <property type="match status" value="1"/>
</dbReference>
<keyword evidence="2" id="KW-0238">DNA-binding</keyword>
<evidence type="ECO:0000256" key="1">
    <source>
        <dbReference type="ARBA" id="ARBA00022908"/>
    </source>
</evidence>
<feature type="region of interest" description="Disordered" evidence="5">
    <location>
        <begin position="224"/>
        <end position="248"/>
    </location>
</feature>
<organism evidence="7 8">
    <name type="scientific">Luteimonas terrae</name>
    <dbReference type="NCBI Taxonomy" id="1530191"/>
    <lineage>
        <taxon>Bacteria</taxon>
        <taxon>Pseudomonadati</taxon>
        <taxon>Pseudomonadota</taxon>
        <taxon>Gammaproteobacteria</taxon>
        <taxon>Lysobacterales</taxon>
        <taxon>Lysobacteraceae</taxon>
        <taxon>Luteimonas</taxon>
    </lineage>
</organism>
<dbReference type="InterPro" id="IPR050639">
    <property type="entry name" value="SSR_resolvase"/>
</dbReference>